<dbReference type="PANTHER" id="PTHR35883:SF1">
    <property type="entry name" value="CALMODULIN-BINDING PROTEIN CAM-BP15-RELATED"/>
    <property type="match status" value="1"/>
</dbReference>
<proteinExistence type="predicted"/>
<name>A0A5C4JIQ2_9ACTN</name>
<comment type="caution">
    <text evidence="3">The sequence shown here is derived from an EMBL/GenBank/DDBJ whole genome shotgun (WGS) entry which is preliminary data.</text>
</comment>
<gene>
    <name evidence="3" type="ORF">ETD83_04795</name>
</gene>
<dbReference type="RefSeq" id="WP_138643809.1">
    <property type="nucleotide sequence ID" value="NZ_VCKW01000015.1"/>
</dbReference>
<dbReference type="AlphaFoldDB" id="A0A5C4JIQ2"/>
<feature type="signal peptide" evidence="1">
    <location>
        <begin position="1"/>
        <end position="19"/>
    </location>
</feature>
<dbReference type="Proteomes" id="UP000309174">
    <property type="component" value="Unassembled WGS sequence"/>
</dbReference>
<evidence type="ECO:0000313" key="4">
    <source>
        <dbReference type="Proteomes" id="UP000309174"/>
    </source>
</evidence>
<organism evidence="3 4">
    <name type="scientific">Actinomadura soli</name>
    <dbReference type="NCBI Taxonomy" id="2508997"/>
    <lineage>
        <taxon>Bacteria</taxon>
        <taxon>Bacillati</taxon>
        <taxon>Actinomycetota</taxon>
        <taxon>Actinomycetes</taxon>
        <taxon>Streptosporangiales</taxon>
        <taxon>Thermomonosporaceae</taxon>
        <taxon>Actinomadura</taxon>
    </lineage>
</organism>
<dbReference type="Pfam" id="PF23621">
    <property type="entry name" value="BP74_N"/>
    <property type="match status" value="1"/>
</dbReference>
<evidence type="ECO:0000256" key="1">
    <source>
        <dbReference type="SAM" id="SignalP"/>
    </source>
</evidence>
<dbReference type="OrthoDB" id="1495671at2"/>
<dbReference type="InterPro" id="IPR056422">
    <property type="entry name" value="BP74_N"/>
</dbReference>
<evidence type="ECO:0000259" key="2">
    <source>
        <dbReference type="Pfam" id="PF23621"/>
    </source>
</evidence>
<dbReference type="PANTHER" id="PTHR35883">
    <property type="entry name" value="CYCLIC AMP-INDUCIBLE PROTEIN BP74-RELATED"/>
    <property type="match status" value="1"/>
</dbReference>
<feature type="chain" id="PRO_5023077059" evidence="1">
    <location>
        <begin position="20"/>
        <end position="136"/>
    </location>
</feature>
<sequence length="136" mass="14529">MAVALAGLLVMAAVRPADAAPTAAAHFVFTDMAGQDEAVIELTDPAEIQHARDLINGTATDNPQVMGKIVKQPAPYNPGWSYHLDPATIQFFEIATEVCDASIAYVEEHLDEAGGAFLPGLTWCPWGSRVLREIPA</sequence>
<evidence type="ECO:0000313" key="3">
    <source>
        <dbReference type="EMBL" id="TMR06415.1"/>
    </source>
</evidence>
<keyword evidence="1" id="KW-0732">Signal</keyword>
<dbReference type="EMBL" id="VCKW01000015">
    <property type="protein sequence ID" value="TMR06415.1"/>
    <property type="molecule type" value="Genomic_DNA"/>
</dbReference>
<reference evidence="3 4" key="1">
    <citation type="submission" date="2019-05" db="EMBL/GenBank/DDBJ databases">
        <title>Draft genome sequence of Actinomadura sp. 14C53.</title>
        <authorList>
            <person name="Saricaoglu S."/>
            <person name="Isik K."/>
        </authorList>
    </citation>
    <scope>NUCLEOTIDE SEQUENCE [LARGE SCALE GENOMIC DNA]</scope>
    <source>
        <strain evidence="3 4">14C53</strain>
    </source>
</reference>
<keyword evidence="4" id="KW-1185">Reference proteome</keyword>
<dbReference type="InterPro" id="IPR053344">
    <property type="entry name" value="cAMP-inducible_BP74-like"/>
</dbReference>
<accession>A0A5C4JIQ2</accession>
<feature type="domain" description="BP74 N-terminal" evidence="2">
    <location>
        <begin position="24"/>
        <end position="135"/>
    </location>
</feature>
<protein>
    <submittedName>
        <fullName evidence="3">Calmodulin-binding protein</fullName>
    </submittedName>
</protein>